<dbReference type="NCBIfam" id="NF002114">
    <property type="entry name" value="PRK00951.2-4"/>
    <property type="match status" value="1"/>
</dbReference>
<evidence type="ECO:0000256" key="6">
    <source>
        <dbReference type="RuleBase" id="RU000599"/>
    </source>
</evidence>
<dbReference type="InterPro" id="IPR020565">
    <property type="entry name" value="ImidazoleglycerP_deHydtase_CS"/>
</dbReference>
<keyword evidence="3 5" id="KW-0368">Histidine biosynthesis</keyword>
<comment type="similarity">
    <text evidence="5 6">Belongs to the imidazoleglycerol-phosphate dehydratase family.</text>
</comment>
<dbReference type="Proteomes" id="UP001209755">
    <property type="component" value="Unassembled WGS sequence"/>
</dbReference>
<dbReference type="NCBIfam" id="NF002109">
    <property type="entry name" value="PRK00951.1-5"/>
    <property type="match status" value="1"/>
</dbReference>
<dbReference type="InterPro" id="IPR000807">
    <property type="entry name" value="ImidazoleglycerolP_deHydtase"/>
</dbReference>
<evidence type="ECO:0000256" key="2">
    <source>
        <dbReference type="ARBA" id="ARBA00022605"/>
    </source>
</evidence>
<sequence length="203" mass="22033">MKETATMRQASVTRTTKETEISVSLDLDGTGKGDIETGIGFFDHMLDQLSRHGMIDLTVRAKGDLHIDMHHTVEDTGIALGQAIAQALGDMAGITRYADVLLPMDETLTRAAIDVSGRPFLVFKVDIPKAKIGDFDTELVEEFFRAITMNAGITLHVETLYGTNSHHIVESSFKALARALRQALEIDPRRAGAVPSTKGQLGG</sequence>
<keyword evidence="5" id="KW-0963">Cytoplasm</keyword>
<dbReference type="NCBIfam" id="NF002116">
    <property type="entry name" value="PRK00951.2-6"/>
    <property type="match status" value="1"/>
</dbReference>
<reference evidence="8" key="1">
    <citation type="submission" date="2023-07" db="EMBL/GenBank/DDBJ databases">
        <title>Genome sequencing of Purple Non-Sulfur Bacteria from various extreme environments.</title>
        <authorList>
            <person name="Mayer M."/>
        </authorList>
    </citation>
    <scope>NUCLEOTIDE SEQUENCE [LARGE SCALE GENOMIC DNA]</scope>
    <source>
        <strain evidence="8">DSM 17935</strain>
    </source>
</reference>
<dbReference type="GO" id="GO:0004424">
    <property type="term" value="F:imidazoleglycerol-phosphate dehydratase activity"/>
    <property type="evidence" value="ECO:0007669"/>
    <property type="project" value="UniProtKB-EC"/>
</dbReference>
<comment type="subcellular location">
    <subcellularLocation>
        <location evidence="5 6">Cytoplasm</location>
    </subcellularLocation>
</comment>
<dbReference type="EC" id="4.2.1.19" evidence="5 6"/>
<evidence type="ECO:0000256" key="4">
    <source>
        <dbReference type="ARBA" id="ARBA00023239"/>
    </source>
</evidence>
<dbReference type="PROSITE" id="PS00955">
    <property type="entry name" value="IGP_DEHYDRATASE_2"/>
    <property type="match status" value="1"/>
</dbReference>
<name>A0ABT3HE65_9HYPH</name>
<evidence type="ECO:0000256" key="3">
    <source>
        <dbReference type="ARBA" id="ARBA00023102"/>
    </source>
</evidence>
<dbReference type="PROSITE" id="PS00954">
    <property type="entry name" value="IGP_DEHYDRATASE_1"/>
    <property type="match status" value="1"/>
</dbReference>
<evidence type="ECO:0000313" key="8">
    <source>
        <dbReference type="Proteomes" id="UP001209755"/>
    </source>
</evidence>
<dbReference type="SUPFAM" id="SSF54211">
    <property type="entry name" value="Ribosomal protein S5 domain 2-like"/>
    <property type="match status" value="2"/>
</dbReference>
<gene>
    <name evidence="5" type="primary">hisB</name>
    <name evidence="7" type="ORF">M2319_003046</name>
</gene>
<evidence type="ECO:0000313" key="7">
    <source>
        <dbReference type="EMBL" id="MCW2308700.1"/>
    </source>
</evidence>
<comment type="pathway">
    <text evidence="1 5 6">Amino-acid biosynthesis; L-histidine biosynthesis; L-histidine from 5-phospho-alpha-D-ribose 1-diphosphate: step 6/9.</text>
</comment>
<keyword evidence="4 5" id="KW-0456">Lyase</keyword>
<dbReference type="InterPro" id="IPR038494">
    <property type="entry name" value="IGPD_sf"/>
</dbReference>
<evidence type="ECO:0000256" key="1">
    <source>
        <dbReference type="ARBA" id="ARBA00005047"/>
    </source>
</evidence>
<dbReference type="Gene3D" id="3.30.230.40">
    <property type="entry name" value="Imidazole glycerol phosphate dehydratase, domain 1"/>
    <property type="match status" value="2"/>
</dbReference>
<dbReference type="PANTHER" id="PTHR23133:SF2">
    <property type="entry name" value="IMIDAZOLEGLYCEROL-PHOSPHATE DEHYDRATASE"/>
    <property type="match status" value="1"/>
</dbReference>
<dbReference type="Pfam" id="PF00475">
    <property type="entry name" value="IGPD"/>
    <property type="match status" value="1"/>
</dbReference>
<organism evidence="7 8">
    <name type="scientific">Rhodobium gokarnense</name>
    <dbReference type="NCBI Taxonomy" id="364296"/>
    <lineage>
        <taxon>Bacteria</taxon>
        <taxon>Pseudomonadati</taxon>
        <taxon>Pseudomonadota</taxon>
        <taxon>Alphaproteobacteria</taxon>
        <taxon>Hyphomicrobiales</taxon>
        <taxon>Rhodobiaceae</taxon>
        <taxon>Rhodobium</taxon>
    </lineage>
</organism>
<protein>
    <recommendedName>
        <fullName evidence="5 6">Imidazoleglycerol-phosphate dehydratase</fullName>
        <shortName evidence="5">IGPD</shortName>
        <ecNumber evidence="5 6">4.2.1.19</ecNumber>
    </recommendedName>
</protein>
<dbReference type="InterPro" id="IPR020568">
    <property type="entry name" value="Ribosomal_Su5_D2-typ_SF"/>
</dbReference>
<dbReference type="NCBIfam" id="NF002111">
    <property type="entry name" value="PRK00951.2-1"/>
    <property type="match status" value="1"/>
</dbReference>
<dbReference type="CDD" id="cd07914">
    <property type="entry name" value="IGPD"/>
    <property type="match status" value="1"/>
</dbReference>
<dbReference type="NCBIfam" id="NF002110">
    <property type="entry name" value="PRK00951.1-6"/>
    <property type="match status" value="1"/>
</dbReference>
<comment type="catalytic activity">
    <reaction evidence="5 6">
        <text>D-erythro-1-(imidazol-4-yl)glycerol 3-phosphate = 3-(imidazol-4-yl)-2-oxopropyl phosphate + H2O</text>
        <dbReference type="Rhea" id="RHEA:11040"/>
        <dbReference type="ChEBI" id="CHEBI:15377"/>
        <dbReference type="ChEBI" id="CHEBI:57766"/>
        <dbReference type="ChEBI" id="CHEBI:58278"/>
        <dbReference type="EC" id="4.2.1.19"/>
    </reaction>
</comment>
<dbReference type="EMBL" id="JAOQNS010000008">
    <property type="protein sequence ID" value="MCW2308700.1"/>
    <property type="molecule type" value="Genomic_DNA"/>
</dbReference>
<keyword evidence="8" id="KW-1185">Reference proteome</keyword>
<dbReference type="HAMAP" id="MF_00076">
    <property type="entry name" value="HisB"/>
    <property type="match status" value="1"/>
</dbReference>
<proteinExistence type="inferred from homology"/>
<accession>A0ABT3HE65</accession>
<dbReference type="PANTHER" id="PTHR23133">
    <property type="entry name" value="IMIDAZOLEGLYCEROL-PHOSPHATE DEHYDRATASE HIS7"/>
    <property type="match status" value="1"/>
</dbReference>
<evidence type="ECO:0000256" key="5">
    <source>
        <dbReference type="HAMAP-Rule" id="MF_00076"/>
    </source>
</evidence>
<keyword evidence="2 5" id="KW-0028">Amino-acid biosynthesis</keyword>
<comment type="caution">
    <text evidence="7">The sequence shown here is derived from an EMBL/GenBank/DDBJ whole genome shotgun (WGS) entry which is preliminary data.</text>
</comment>